<gene>
    <name evidence="1" type="ORF">BC938DRAFT_480335</name>
</gene>
<dbReference type="EMBL" id="RBNJ01000480">
    <property type="protein sequence ID" value="RUS34444.1"/>
    <property type="molecule type" value="Genomic_DNA"/>
</dbReference>
<name>A0A433QXJ3_9FUNG</name>
<comment type="caution">
    <text evidence="1">The sequence shown here is derived from an EMBL/GenBank/DDBJ whole genome shotgun (WGS) entry which is preliminary data.</text>
</comment>
<protein>
    <submittedName>
        <fullName evidence="1">Uncharacterized protein</fullName>
    </submittedName>
</protein>
<evidence type="ECO:0000313" key="2">
    <source>
        <dbReference type="Proteomes" id="UP000274822"/>
    </source>
</evidence>
<dbReference type="AlphaFoldDB" id="A0A433QXJ3"/>
<keyword evidence="2" id="KW-1185">Reference proteome</keyword>
<organism evidence="1 2">
    <name type="scientific">Jimgerdemannia flammicorona</name>
    <dbReference type="NCBI Taxonomy" id="994334"/>
    <lineage>
        <taxon>Eukaryota</taxon>
        <taxon>Fungi</taxon>
        <taxon>Fungi incertae sedis</taxon>
        <taxon>Mucoromycota</taxon>
        <taxon>Mucoromycotina</taxon>
        <taxon>Endogonomycetes</taxon>
        <taxon>Endogonales</taxon>
        <taxon>Endogonaceae</taxon>
        <taxon>Jimgerdemannia</taxon>
    </lineage>
</organism>
<reference evidence="1 2" key="1">
    <citation type="journal article" date="2018" name="New Phytol.">
        <title>Phylogenomics of Endogonaceae and evolution of mycorrhizas within Mucoromycota.</title>
        <authorList>
            <person name="Chang Y."/>
            <person name="Desiro A."/>
            <person name="Na H."/>
            <person name="Sandor L."/>
            <person name="Lipzen A."/>
            <person name="Clum A."/>
            <person name="Barry K."/>
            <person name="Grigoriev I.V."/>
            <person name="Martin F.M."/>
            <person name="Stajich J.E."/>
            <person name="Smith M.E."/>
            <person name="Bonito G."/>
            <person name="Spatafora J.W."/>
        </authorList>
    </citation>
    <scope>NUCLEOTIDE SEQUENCE [LARGE SCALE GENOMIC DNA]</scope>
    <source>
        <strain evidence="1 2">AD002</strain>
    </source>
</reference>
<sequence length="135" mass="15743">HCGKTGYQIQEISLREIYQGAYDRKETLDLRVNLSQVTVCQLTNQFPLQDNTLGTGSRIMCLSTPQEHVFLRREGASKTDPDLIEREKVKRLSKEYRVIQTSETHNVWCTQIHCLRPLQQKLREKGLTVRFEPNI</sequence>
<feature type="non-terminal residue" evidence="1">
    <location>
        <position position="1"/>
    </location>
</feature>
<dbReference type="Proteomes" id="UP000274822">
    <property type="component" value="Unassembled WGS sequence"/>
</dbReference>
<evidence type="ECO:0000313" key="1">
    <source>
        <dbReference type="EMBL" id="RUS34444.1"/>
    </source>
</evidence>
<accession>A0A433QXJ3</accession>
<proteinExistence type="predicted"/>